<proteinExistence type="inferred from homology"/>
<dbReference type="GO" id="GO:0006952">
    <property type="term" value="P:defense response"/>
    <property type="evidence" value="ECO:0007669"/>
    <property type="project" value="UniProtKB-KW"/>
</dbReference>
<dbReference type="InterPro" id="IPR032675">
    <property type="entry name" value="LRR_dom_sf"/>
</dbReference>
<dbReference type="SUPFAM" id="SSF52058">
    <property type="entry name" value="L domain-like"/>
    <property type="match status" value="1"/>
</dbReference>
<reference evidence="9" key="1">
    <citation type="submission" date="2020-10" db="EMBL/GenBank/DDBJ databases">
        <authorList>
            <person name="Han B."/>
            <person name="Lu T."/>
            <person name="Zhao Q."/>
            <person name="Huang X."/>
            <person name="Zhao Y."/>
        </authorList>
    </citation>
    <scope>NUCLEOTIDE SEQUENCE</scope>
</reference>
<evidence type="ECO:0000313" key="9">
    <source>
        <dbReference type="EMBL" id="CAD6232790.1"/>
    </source>
</evidence>
<dbReference type="Gene3D" id="3.80.10.10">
    <property type="entry name" value="Ribonuclease Inhibitor"/>
    <property type="match status" value="1"/>
</dbReference>
<keyword evidence="6" id="KW-0067">ATP-binding</keyword>
<evidence type="ECO:0000259" key="8">
    <source>
        <dbReference type="Pfam" id="PF18052"/>
    </source>
</evidence>
<keyword evidence="2" id="KW-0433">Leucine-rich repeat</keyword>
<dbReference type="InterPro" id="IPR041118">
    <property type="entry name" value="Rx_N"/>
</dbReference>
<feature type="domain" description="NB-ARC" evidence="7">
    <location>
        <begin position="127"/>
        <end position="206"/>
    </location>
</feature>
<evidence type="ECO:0000256" key="3">
    <source>
        <dbReference type="ARBA" id="ARBA00022737"/>
    </source>
</evidence>
<dbReference type="OrthoDB" id="808267at2759"/>
<gene>
    <name evidence="9" type="ORF">NCGR_LOCUS22386</name>
</gene>
<accession>A0A811P5D3</accession>
<comment type="similarity">
    <text evidence="1">Belongs to the disease resistance NB-LRR family.</text>
</comment>
<evidence type="ECO:0000313" key="10">
    <source>
        <dbReference type="Proteomes" id="UP000604825"/>
    </source>
</evidence>
<dbReference type="InterPro" id="IPR002182">
    <property type="entry name" value="NB-ARC"/>
</dbReference>
<dbReference type="Gene3D" id="3.40.50.300">
    <property type="entry name" value="P-loop containing nucleotide triphosphate hydrolases"/>
    <property type="match status" value="1"/>
</dbReference>
<name>A0A811P5D3_9POAL</name>
<evidence type="ECO:0000259" key="7">
    <source>
        <dbReference type="Pfam" id="PF00931"/>
    </source>
</evidence>
<dbReference type="EMBL" id="CAJGYO010000005">
    <property type="protein sequence ID" value="CAD6232790.1"/>
    <property type="molecule type" value="Genomic_DNA"/>
</dbReference>
<comment type="caution">
    <text evidence="9">The sequence shown here is derived from an EMBL/GenBank/DDBJ whole genome shotgun (WGS) entry which is preliminary data.</text>
</comment>
<dbReference type="Pfam" id="PF00931">
    <property type="entry name" value="NB-ARC"/>
    <property type="match status" value="1"/>
</dbReference>
<dbReference type="GO" id="GO:0043531">
    <property type="term" value="F:ADP binding"/>
    <property type="evidence" value="ECO:0007669"/>
    <property type="project" value="InterPro"/>
</dbReference>
<dbReference type="GO" id="GO:0005524">
    <property type="term" value="F:ATP binding"/>
    <property type="evidence" value="ECO:0007669"/>
    <property type="project" value="UniProtKB-KW"/>
</dbReference>
<dbReference type="Proteomes" id="UP000604825">
    <property type="component" value="Unassembled WGS sequence"/>
</dbReference>
<dbReference type="Pfam" id="PF18052">
    <property type="entry name" value="Rx_N"/>
    <property type="match status" value="1"/>
</dbReference>
<keyword evidence="4" id="KW-0547">Nucleotide-binding</keyword>
<evidence type="ECO:0000256" key="2">
    <source>
        <dbReference type="ARBA" id="ARBA00022614"/>
    </source>
</evidence>
<dbReference type="PANTHER" id="PTHR36766">
    <property type="entry name" value="PLANT BROAD-SPECTRUM MILDEW RESISTANCE PROTEIN RPW8"/>
    <property type="match status" value="1"/>
</dbReference>
<evidence type="ECO:0000256" key="1">
    <source>
        <dbReference type="ARBA" id="ARBA00008894"/>
    </source>
</evidence>
<evidence type="ECO:0000256" key="4">
    <source>
        <dbReference type="ARBA" id="ARBA00022741"/>
    </source>
</evidence>
<dbReference type="PRINTS" id="PR00364">
    <property type="entry name" value="DISEASERSIST"/>
</dbReference>
<dbReference type="InterPro" id="IPR027417">
    <property type="entry name" value="P-loop_NTPase"/>
</dbReference>
<keyword evidence="3" id="KW-0677">Repeat</keyword>
<keyword evidence="5" id="KW-0611">Plant defense</keyword>
<keyword evidence="10" id="KW-1185">Reference proteome</keyword>
<feature type="domain" description="Disease resistance N-terminal" evidence="8">
    <location>
        <begin position="13"/>
        <end position="72"/>
    </location>
</feature>
<evidence type="ECO:0000256" key="5">
    <source>
        <dbReference type="ARBA" id="ARBA00022821"/>
    </source>
</evidence>
<sequence>MVLITDAVIARYTSKLADLIEDRVMRALGVSQHLQVLKGRLDYMKSVLVDAEVKRIHDSAINTWLNKLKDIIIKDINERLERILKERVMLWSDRIIPEHTSVPNVDIRLILLPDVVVGADIVNSTNEMVEKLIAFRDVDSKFCVFGIEGMPGIGKTTLAKKIYNDPRIEEFQLRIWLCITETFAEINFLKQMIREAGGSAEQQTTERNFSQIHKDAISYWWAAEGLVSHDDLVRRSLLQLHPSYLDKSRSTTHDLLRSLSQYLSKDESMFIDARTITDSVSMLRHVGIANVGERLPAALKKIVRLRTLALFISPNFSIINGELFRRLKHLHILILSETSIRAVPKSIKNSVHLRVLDEFGASEGSGSQLHKTPGNPKVNRATSKSSLSFIAGLQKMQMNPQQILLMPHLKRLMLINCPKLQALRRGCKSACSGLAQGQEQQKFERALQSEEFGEIACPRLSCTRNSEATESFLGRLSYGGRHKGMLYHNIWGLHSSTTGGDDRDMFPNESIYN</sequence>
<dbReference type="AlphaFoldDB" id="A0A811P5D3"/>
<evidence type="ECO:0000256" key="6">
    <source>
        <dbReference type="ARBA" id="ARBA00022840"/>
    </source>
</evidence>
<dbReference type="Gene3D" id="1.20.5.4130">
    <property type="match status" value="1"/>
</dbReference>
<dbReference type="GO" id="GO:0051707">
    <property type="term" value="P:response to other organism"/>
    <property type="evidence" value="ECO:0007669"/>
    <property type="project" value="UniProtKB-ARBA"/>
</dbReference>
<dbReference type="SUPFAM" id="SSF52540">
    <property type="entry name" value="P-loop containing nucleoside triphosphate hydrolases"/>
    <property type="match status" value="1"/>
</dbReference>
<organism evidence="9 10">
    <name type="scientific">Miscanthus lutarioriparius</name>
    <dbReference type="NCBI Taxonomy" id="422564"/>
    <lineage>
        <taxon>Eukaryota</taxon>
        <taxon>Viridiplantae</taxon>
        <taxon>Streptophyta</taxon>
        <taxon>Embryophyta</taxon>
        <taxon>Tracheophyta</taxon>
        <taxon>Spermatophyta</taxon>
        <taxon>Magnoliopsida</taxon>
        <taxon>Liliopsida</taxon>
        <taxon>Poales</taxon>
        <taxon>Poaceae</taxon>
        <taxon>PACMAD clade</taxon>
        <taxon>Panicoideae</taxon>
        <taxon>Andropogonodae</taxon>
        <taxon>Andropogoneae</taxon>
        <taxon>Saccharinae</taxon>
        <taxon>Miscanthus</taxon>
    </lineage>
</organism>
<dbReference type="PANTHER" id="PTHR36766:SF70">
    <property type="entry name" value="DISEASE RESISTANCE PROTEIN RGA4"/>
    <property type="match status" value="1"/>
</dbReference>
<protein>
    <submittedName>
        <fullName evidence="9">Uncharacterized protein</fullName>
    </submittedName>
</protein>